<reference evidence="1 2" key="1">
    <citation type="submission" date="2014-11" db="EMBL/GenBank/DDBJ databases">
        <title>Complete genome sequence and analysis of Lactobacillus hokkaidonensis LOOC260T.</title>
        <authorList>
            <person name="Tanizawa Y."/>
            <person name="Tohno M."/>
            <person name="Kaminuma E."/>
            <person name="Nakamura Y."/>
            <person name="Arita M."/>
        </authorList>
    </citation>
    <scope>NUCLEOTIDE SEQUENCE [LARGE SCALE GENOMIC DNA]</scope>
    <source>
        <strain evidence="1 2">LOOC260</strain>
    </source>
</reference>
<dbReference type="KEGG" id="lho:LOOC260_114300"/>
<evidence type="ECO:0000313" key="2">
    <source>
        <dbReference type="Proteomes" id="UP000031620"/>
    </source>
</evidence>
<accession>A0A0A1GZS1</accession>
<dbReference type="CDD" id="cd00085">
    <property type="entry name" value="HNHc"/>
    <property type="match status" value="1"/>
</dbReference>
<organism evidence="1 2">
    <name type="scientific">Paucilactobacillus hokkaidonensis JCM 18461</name>
    <dbReference type="NCBI Taxonomy" id="1291742"/>
    <lineage>
        <taxon>Bacteria</taxon>
        <taxon>Bacillati</taxon>
        <taxon>Bacillota</taxon>
        <taxon>Bacilli</taxon>
        <taxon>Lactobacillales</taxon>
        <taxon>Lactobacillaceae</taxon>
        <taxon>Paucilactobacillus</taxon>
    </lineage>
</organism>
<keyword evidence="1" id="KW-0540">Nuclease</keyword>
<evidence type="ECO:0000313" key="1">
    <source>
        <dbReference type="EMBL" id="BAP85966.1"/>
    </source>
</evidence>
<dbReference type="GO" id="GO:0004519">
    <property type="term" value="F:endonuclease activity"/>
    <property type="evidence" value="ECO:0007669"/>
    <property type="project" value="UniProtKB-KW"/>
</dbReference>
<gene>
    <name evidence="1" type="ORF">LOOC260_114300</name>
</gene>
<keyword evidence="1" id="KW-0255">Endonuclease</keyword>
<dbReference type="Proteomes" id="UP000031620">
    <property type="component" value="Chromosome"/>
</dbReference>
<protein>
    <submittedName>
        <fullName evidence="1">HNH endonuclease</fullName>
    </submittedName>
</protein>
<sequence length="159" mass="19019">MAKVHQCGELRCHRVIPFNQRYCDIHAPLHKHYAKVSHKDKLQAYKIYNRTQRDEVANSFYHDSRWTRVRNYVANRDMYTSALTGNAIPDEQLIVDHIIPRRLCDNPLDVSNLWCLSRKEHLIKTKLEEQIAQTNNGDNKLKHMTRPIWIKYLKERIKK</sequence>
<dbReference type="AlphaFoldDB" id="A0A0A1GZS1"/>
<dbReference type="RefSeq" id="WP_041093963.1">
    <property type="nucleotide sequence ID" value="NZ_BBAY01000007.1"/>
</dbReference>
<dbReference type="STRING" id="1291742.LOOC260_114300"/>
<dbReference type="HOGENOM" id="CLU_108879_0_0_9"/>
<dbReference type="InterPro" id="IPR003615">
    <property type="entry name" value="HNH_nuc"/>
</dbReference>
<dbReference type="Gene3D" id="1.10.30.50">
    <property type="match status" value="1"/>
</dbReference>
<dbReference type="EMBL" id="AP014680">
    <property type="protein sequence ID" value="BAP85966.1"/>
    <property type="molecule type" value="Genomic_DNA"/>
</dbReference>
<proteinExistence type="predicted"/>
<name>A0A0A1GZS1_9LACO</name>
<keyword evidence="1" id="KW-0378">Hydrolase</keyword>